<keyword evidence="3" id="KW-1185">Reference proteome</keyword>
<protein>
    <submittedName>
        <fullName evidence="2">Uncharacterized protein</fullName>
    </submittedName>
</protein>
<dbReference type="Proteomes" id="UP001369082">
    <property type="component" value="Unassembled WGS sequence"/>
</dbReference>
<dbReference type="RefSeq" id="WP_341597042.1">
    <property type="nucleotide sequence ID" value="NZ_JBAKAZ010000013.1"/>
</dbReference>
<keyword evidence="1" id="KW-0812">Transmembrane</keyword>
<keyword evidence="1" id="KW-1133">Transmembrane helix</keyword>
<proteinExistence type="predicted"/>
<accession>A0ABU9GNY7</accession>
<reference evidence="2 3" key="1">
    <citation type="submission" date="2024-02" db="EMBL/GenBank/DDBJ databases">
        <title>Bacteria isolated from the canopy kelp, Nereocystis luetkeana.</title>
        <authorList>
            <person name="Pfister C.A."/>
            <person name="Younker I.T."/>
            <person name="Light S.H."/>
        </authorList>
    </citation>
    <scope>NUCLEOTIDE SEQUENCE [LARGE SCALE GENOMIC DNA]</scope>
    <source>
        <strain evidence="2 3">TI.1.05</strain>
    </source>
</reference>
<evidence type="ECO:0000313" key="3">
    <source>
        <dbReference type="Proteomes" id="UP001369082"/>
    </source>
</evidence>
<comment type="caution">
    <text evidence="2">The sequence shown here is derived from an EMBL/GenBank/DDBJ whole genome shotgun (WGS) entry which is preliminary data.</text>
</comment>
<evidence type="ECO:0000313" key="2">
    <source>
        <dbReference type="EMBL" id="MEL0629028.1"/>
    </source>
</evidence>
<evidence type="ECO:0000256" key="1">
    <source>
        <dbReference type="SAM" id="Phobius"/>
    </source>
</evidence>
<feature type="transmembrane region" description="Helical" evidence="1">
    <location>
        <begin position="42"/>
        <end position="61"/>
    </location>
</feature>
<feature type="transmembrane region" description="Helical" evidence="1">
    <location>
        <begin position="12"/>
        <end position="30"/>
    </location>
</feature>
<keyword evidence="1" id="KW-0472">Membrane</keyword>
<name>A0ABU9GNY7_9GAMM</name>
<gene>
    <name evidence="2" type="ORF">V6256_05340</name>
</gene>
<organism evidence="2 3">
    <name type="scientific">Psychromonas aquatilis</name>
    <dbReference type="NCBI Taxonomy" id="2005072"/>
    <lineage>
        <taxon>Bacteria</taxon>
        <taxon>Pseudomonadati</taxon>
        <taxon>Pseudomonadota</taxon>
        <taxon>Gammaproteobacteria</taxon>
        <taxon>Alteromonadales</taxon>
        <taxon>Psychromonadaceae</taxon>
        <taxon>Psychromonas</taxon>
    </lineage>
</organism>
<dbReference type="EMBL" id="JBAKAZ010000013">
    <property type="protein sequence ID" value="MEL0629028.1"/>
    <property type="molecule type" value="Genomic_DNA"/>
</dbReference>
<sequence>MAKLWLTDKSYPIWGYVLRIAYWLLAIYISSQLLAHYHQLSWFTYLLLAVSVIFVVVYLVFTRFIDRFIKMSTKD</sequence>